<dbReference type="Proteomes" id="UP000054477">
    <property type="component" value="Unassembled WGS sequence"/>
</dbReference>
<dbReference type="HOGENOM" id="CLU_1917378_0_0_1"/>
<dbReference type="EMBL" id="KN838809">
    <property type="protein sequence ID" value="KIJ94106.1"/>
    <property type="molecule type" value="Genomic_DNA"/>
</dbReference>
<evidence type="ECO:0000313" key="2">
    <source>
        <dbReference type="EMBL" id="KIJ94106.1"/>
    </source>
</evidence>
<proteinExistence type="predicted"/>
<evidence type="ECO:0000256" key="1">
    <source>
        <dbReference type="SAM" id="MobiDB-lite"/>
    </source>
</evidence>
<evidence type="ECO:0000313" key="3">
    <source>
        <dbReference type="Proteomes" id="UP000054477"/>
    </source>
</evidence>
<name>A0A0C9X8Z1_9AGAR</name>
<accession>A0A0C9X8Z1</accession>
<organism evidence="2 3">
    <name type="scientific">Laccaria amethystina LaAM-08-1</name>
    <dbReference type="NCBI Taxonomy" id="1095629"/>
    <lineage>
        <taxon>Eukaryota</taxon>
        <taxon>Fungi</taxon>
        <taxon>Dikarya</taxon>
        <taxon>Basidiomycota</taxon>
        <taxon>Agaricomycotina</taxon>
        <taxon>Agaricomycetes</taxon>
        <taxon>Agaricomycetidae</taxon>
        <taxon>Agaricales</taxon>
        <taxon>Agaricineae</taxon>
        <taxon>Hydnangiaceae</taxon>
        <taxon>Laccaria</taxon>
    </lineage>
</organism>
<feature type="region of interest" description="Disordered" evidence="1">
    <location>
        <begin position="1"/>
        <end position="34"/>
    </location>
</feature>
<keyword evidence="3" id="KW-1185">Reference proteome</keyword>
<reference evidence="2 3" key="1">
    <citation type="submission" date="2014-04" db="EMBL/GenBank/DDBJ databases">
        <authorList>
            <consortium name="DOE Joint Genome Institute"/>
            <person name="Kuo A."/>
            <person name="Kohler A."/>
            <person name="Nagy L.G."/>
            <person name="Floudas D."/>
            <person name="Copeland A."/>
            <person name="Barry K.W."/>
            <person name="Cichocki N."/>
            <person name="Veneault-Fourrey C."/>
            <person name="LaButti K."/>
            <person name="Lindquist E.A."/>
            <person name="Lipzen A."/>
            <person name="Lundell T."/>
            <person name="Morin E."/>
            <person name="Murat C."/>
            <person name="Sun H."/>
            <person name="Tunlid A."/>
            <person name="Henrissat B."/>
            <person name="Grigoriev I.V."/>
            <person name="Hibbett D.S."/>
            <person name="Martin F."/>
            <person name="Nordberg H.P."/>
            <person name="Cantor M.N."/>
            <person name="Hua S.X."/>
        </authorList>
    </citation>
    <scope>NUCLEOTIDE SEQUENCE [LARGE SCALE GENOMIC DNA]</scope>
    <source>
        <strain evidence="2 3">LaAM-08-1</strain>
    </source>
</reference>
<gene>
    <name evidence="2" type="ORF">K443DRAFT_12377</name>
</gene>
<protein>
    <submittedName>
        <fullName evidence="2">Uncharacterized protein</fullName>
    </submittedName>
</protein>
<dbReference type="AlphaFoldDB" id="A0A0C9X8Z1"/>
<feature type="compositionally biased region" description="Basic and acidic residues" evidence="1">
    <location>
        <begin position="19"/>
        <end position="29"/>
    </location>
</feature>
<sequence>MHQEEAASLSTQIESPPADPHHHEANHPETKRRHCRKDILAFRTIMHFSKAFMLDRHIKTGHIQANSKTEQKELQLSSAFASLAVLEHEDLAVAVKDDSWTNPHEPVHAIITSTMDEPVRAIATSRMNGVVT</sequence>
<reference evidence="3" key="2">
    <citation type="submission" date="2015-01" db="EMBL/GenBank/DDBJ databases">
        <title>Evolutionary Origins and Diversification of the Mycorrhizal Mutualists.</title>
        <authorList>
            <consortium name="DOE Joint Genome Institute"/>
            <consortium name="Mycorrhizal Genomics Consortium"/>
            <person name="Kohler A."/>
            <person name="Kuo A."/>
            <person name="Nagy L.G."/>
            <person name="Floudas D."/>
            <person name="Copeland A."/>
            <person name="Barry K.W."/>
            <person name="Cichocki N."/>
            <person name="Veneault-Fourrey C."/>
            <person name="LaButti K."/>
            <person name="Lindquist E.A."/>
            <person name="Lipzen A."/>
            <person name="Lundell T."/>
            <person name="Morin E."/>
            <person name="Murat C."/>
            <person name="Riley R."/>
            <person name="Ohm R."/>
            <person name="Sun H."/>
            <person name="Tunlid A."/>
            <person name="Henrissat B."/>
            <person name="Grigoriev I.V."/>
            <person name="Hibbett D.S."/>
            <person name="Martin F."/>
        </authorList>
    </citation>
    <scope>NUCLEOTIDE SEQUENCE [LARGE SCALE GENOMIC DNA]</scope>
    <source>
        <strain evidence="3">LaAM-08-1</strain>
    </source>
</reference>